<dbReference type="GO" id="GO:0006289">
    <property type="term" value="P:nucleotide-excision repair"/>
    <property type="evidence" value="ECO:0007669"/>
    <property type="project" value="TreeGrafter"/>
</dbReference>
<evidence type="ECO:0000313" key="2">
    <source>
        <dbReference type="EMBL" id="SVB84034.1"/>
    </source>
</evidence>
<feature type="non-terminal residue" evidence="2">
    <location>
        <position position="474"/>
    </location>
</feature>
<dbReference type="EMBL" id="UINC01059997">
    <property type="protein sequence ID" value="SVB84034.1"/>
    <property type="molecule type" value="Genomic_DNA"/>
</dbReference>
<dbReference type="CDD" id="cd18785">
    <property type="entry name" value="SF2_C"/>
    <property type="match status" value="1"/>
</dbReference>
<dbReference type="AlphaFoldDB" id="A0A382H9P4"/>
<protein>
    <recommendedName>
        <fullName evidence="1">Helicase C-terminal domain-containing protein</fullName>
    </recommendedName>
</protein>
<dbReference type="Gene3D" id="3.40.50.300">
    <property type="entry name" value="P-loop containing nucleotide triphosphate hydrolases"/>
    <property type="match status" value="1"/>
</dbReference>
<dbReference type="PANTHER" id="PTHR47957">
    <property type="entry name" value="ATP-DEPENDENT HELICASE HRQ1"/>
    <property type="match status" value="1"/>
</dbReference>
<dbReference type="GO" id="GO:0043138">
    <property type="term" value="F:3'-5' DNA helicase activity"/>
    <property type="evidence" value="ECO:0007669"/>
    <property type="project" value="TreeGrafter"/>
</dbReference>
<feature type="domain" description="Helicase C-terminal" evidence="1">
    <location>
        <begin position="162"/>
        <end position="326"/>
    </location>
</feature>
<dbReference type="SMART" id="SM00490">
    <property type="entry name" value="HELICc"/>
    <property type="match status" value="1"/>
</dbReference>
<dbReference type="GO" id="GO:0036297">
    <property type="term" value="P:interstrand cross-link repair"/>
    <property type="evidence" value="ECO:0007669"/>
    <property type="project" value="TreeGrafter"/>
</dbReference>
<sequence length="474" mass="53152">KEDEEGARIYDTRSMMGFDHADGGRRPPDLIIQDELHLLTGPLGTLAGLIETALDVVWREGQHKPKYVAATATIRGASRDARLMYGRNLNVFPPPVEDADDNFFAKADRAKGRGRVHIGVLGPPGKDQTLFSQPAASLLQRAHEVAEAHPDVGDHMFDPYWTLVAYFNSLRELGSAQSAISSRVPEFTERYSQSGAASLRTFTNEPRELTSRRTASELKQQKAALKQMRGQIGAVDTVVTTNMFQVGIDIPRLGLMLINGQPRSNSEYIQSSGRVGRKHPGLVVSLLRSKYPRDQSHFEGFRSFHQEMYRHVDVTSTTPFSVRALDRGTATALTLLMRMGIEDLSGRKHLWRLWKDADVKIAARRLYRGFRRQLQDRQRITGSPKQITLEAEQSLGRMYEELLSFSKDPSVMLGEDAQAWWRVWNEFEVSKAVNLGNLPPIGWLKSPFIAEKMDGVHDDISSLRDVADEIAAGT</sequence>
<dbReference type="Pfam" id="PF00271">
    <property type="entry name" value="Helicase_C"/>
    <property type="match status" value="1"/>
</dbReference>
<dbReference type="GO" id="GO:0005634">
    <property type="term" value="C:nucleus"/>
    <property type="evidence" value="ECO:0007669"/>
    <property type="project" value="TreeGrafter"/>
</dbReference>
<reference evidence="2" key="1">
    <citation type="submission" date="2018-05" db="EMBL/GenBank/DDBJ databases">
        <authorList>
            <person name="Lanie J.A."/>
            <person name="Ng W.-L."/>
            <person name="Kazmierczak K.M."/>
            <person name="Andrzejewski T.M."/>
            <person name="Davidsen T.M."/>
            <person name="Wayne K.J."/>
            <person name="Tettelin H."/>
            <person name="Glass J.I."/>
            <person name="Rusch D."/>
            <person name="Podicherti R."/>
            <person name="Tsui H.-C.T."/>
            <person name="Winkler M.E."/>
        </authorList>
    </citation>
    <scope>NUCLEOTIDE SEQUENCE</scope>
</reference>
<organism evidence="2">
    <name type="scientific">marine metagenome</name>
    <dbReference type="NCBI Taxonomy" id="408172"/>
    <lineage>
        <taxon>unclassified sequences</taxon>
        <taxon>metagenomes</taxon>
        <taxon>ecological metagenomes</taxon>
    </lineage>
</organism>
<dbReference type="PANTHER" id="PTHR47957:SF3">
    <property type="entry name" value="ATP-DEPENDENT HELICASE HRQ1"/>
    <property type="match status" value="1"/>
</dbReference>
<dbReference type="SUPFAM" id="SSF52540">
    <property type="entry name" value="P-loop containing nucleoside triphosphate hydrolases"/>
    <property type="match status" value="1"/>
</dbReference>
<dbReference type="InterPro" id="IPR001650">
    <property type="entry name" value="Helicase_C-like"/>
</dbReference>
<dbReference type="PROSITE" id="PS51194">
    <property type="entry name" value="HELICASE_CTER"/>
    <property type="match status" value="1"/>
</dbReference>
<dbReference type="InterPro" id="IPR027417">
    <property type="entry name" value="P-loop_NTPase"/>
</dbReference>
<feature type="non-terminal residue" evidence="2">
    <location>
        <position position="1"/>
    </location>
</feature>
<gene>
    <name evidence="2" type="ORF">METZ01_LOCUS236888</name>
</gene>
<proteinExistence type="predicted"/>
<evidence type="ECO:0000259" key="1">
    <source>
        <dbReference type="PROSITE" id="PS51194"/>
    </source>
</evidence>
<name>A0A382H9P4_9ZZZZ</name>
<accession>A0A382H9P4</accession>